<keyword evidence="1" id="KW-0812">Transmembrane</keyword>
<feature type="transmembrane region" description="Helical" evidence="1">
    <location>
        <begin position="221"/>
        <end position="239"/>
    </location>
</feature>
<proteinExistence type="predicted"/>
<reference evidence="3" key="1">
    <citation type="journal article" date="2019" name="Int. J. Syst. Evol. Microbiol.">
        <title>The Global Catalogue of Microorganisms (GCM) 10K type strain sequencing project: providing services to taxonomists for standard genome sequencing and annotation.</title>
        <authorList>
            <consortium name="The Broad Institute Genomics Platform"/>
            <consortium name="The Broad Institute Genome Sequencing Center for Infectious Disease"/>
            <person name="Wu L."/>
            <person name="Ma J."/>
        </authorList>
    </citation>
    <scope>NUCLEOTIDE SEQUENCE [LARGE SCALE GENOMIC DNA]</scope>
    <source>
        <strain evidence="3">CGMCC 1.12769</strain>
    </source>
</reference>
<dbReference type="RefSeq" id="WP_188536111.1">
    <property type="nucleotide sequence ID" value="NZ_BMFT01000001.1"/>
</dbReference>
<dbReference type="Pfam" id="PF14256">
    <property type="entry name" value="YwiC"/>
    <property type="match status" value="1"/>
</dbReference>
<dbReference type="InterPro" id="IPR025576">
    <property type="entry name" value="YwiC"/>
</dbReference>
<feature type="transmembrane region" description="Helical" evidence="1">
    <location>
        <begin position="12"/>
        <end position="28"/>
    </location>
</feature>
<evidence type="ECO:0000313" key="3">
    <source>
        <dbReference type="Proteomes" id="UP000659344"/>
    </source>
</evidence>
<organism evidence="2 3">
    <name type="scientific">Paenibacillus segetis</name>
    <dbReference type="NCBI Taxonomy" id="1325360"/>
    <lineage>
        <taxon>Bacteria</taxon>
        <taxon>Bacillati</taxon>
        <taxon>Bacillota</taxon>
        <taxon>Bacilli</taxon>
        <taxon>Bacillales</taxon>
        <taxon>Paenibacillaceae</taxon>
        <taxon>Paenibacillus</taxon>
    </lineage>
</organism>
<name>A0ABQ1Y6V6_9BACL</name>
<feature type="transmembrane region" description="Helical" evidence="1">
    <location>
        <begin position="89"/>
        <end position="106"/>
    </location>
</feature>
<accession>A0ABQ1Y6V6</accession>
<comment type="caution">
    <text evidence="2">The sequence shown here is derived from an EMBL/GenBank/DDBJ whole genome shotgun (WGS) entry which is preliminary data.</text>
</comment>
<dbReference type="EMBL" id="BMFT01000001">
    <property type="protein sequence ID" value="GGH14606.1"/>
    <property type="molecule type" value="Genomic_DNA"/>
</dbReference>
<feature type="transmembrane region" description="Helical" evidence="1">
    <location>
        <begin position="140"/>
        <end position="161"/>
    </location>
</feature>
<feature type="transmembrane region" description="Helical" evidence="1">
    <location>
        <begin position="34"/>
        <end position="52"/>
    </location>
</feature>
<keyword evidence="1" id="KW-1133">Transmembrane helix</keyword>
<dbReference type="Proteomes" id="UP000659344">
    <property type="component" value="Unassembled WGS sequence"/>
</dbReference>
<feature type="transmembrane region" description="Helical" evidence="1">
    <location>
        <begin position="182"/>
        <end position="209"/>
    </location>
</feature>
<evidence type="ECO:0000313" key="2">
    <source>
        <dbReference type="EMBL" id="GGH14606.1"/>
    </source>
</evidence>
<evidence type="ECO:0000256" key="1">
    <source>
        <dbReference type="SAM" id="Phobius"/>
    </source>
</evidence>
<feature type="transmembrane region" description="Helical" evidence="1">
    <location>
        <begin position="64"/>
        <end position="83"/>
    </location>
</feature>
<protein>
    <submittedName>
        <fullName evidence="2">Membrane protein</fullName>
    </submittedName>
</protein>
<gene>
    <name evidence="2" type="ORF">GCM10008013_08360</name>
</gene>
<feature type="transmembrane region" description="Helical" evidence="1">
    <location>
        <begin position="113"/>
        <end position="134"/>
    </location>
</feature>
<keyword evidence="3" id="KW-1185">Reference proteome</keyword>
<sequence length="241" mass="28010">MKLKYYIPNQHGAWAMLIVPFLFGMIIAEPNPQHLLLFVCWLLVYLMMFPILQWIRTKKTIQYLSPILFFGTLLVPFAIWLIVLRPKMILIALMFIPLFLVNAYFAKTKNERALINDIAAIVQFSLMVFISFEIGEGTNYSAAMELFFVSILYFVGTAFYVKTIIREKNNRSFYYFSVGYHVCLVLLSMCFLPWMMVLSACVLLIRALWFPRMKISVKQSGISEIVFSIVVLLSVWLSYGI</sequence>
<keyword evidence="1" id="KW-0472">Membrane</keyword>